<proteinExistence type="predicted"/>
<sequence length="67" mass="7155">MTFHLTVRTQVCVTSVKLYASSAVHSAMLVGLERAKMIGRSLKAAMSRRIVSVNAWGTAAAPAINHS</sequence>
<dbReference type="Proteomes" id="UP000828390">
    <property type="component" value="Unassembled WGS sequence"/>
</dbReference>
<keyword evidence="2" id="KW-1185">Reference proteome</keyword>
<protein>
    <submittedName>
        <fullName evidence="1">Uncharacterized protein</fullName>
    </submittedName>
</protein>
<evidence type="ECO:0000313" key="1">
    <source>
        <dbReference type="EMBL" id="KAH3725042.1"/>
    </source>
</evidence>
<name>A0A9D4CHK6_DREPO</name>
<accession>A0A9D4CHK6</accession>
<organism evidence="1 2">
    <name type="scientific">Dreissena polymorpha</name>
    <name type="common">Zebra mussel</name>
    <name type="synonym">Mytilus polymorpha</name>
    <dbReference type="NCBI Taxonomy" id="45954"/>
    <lineage>
        <taxon>Eukaryota</taxon>
        <taxon>Metazoa</taxon>
        <taxon>Spiralia</taxon>
        <taxon>Lophotrochozoa</taxon>
        <taxon>Mollusca</taxon>
        <taxon>Bivalvia</taxon>
        <taxon>Autobranchia</taxon>
        <taxon>Heteroconchia</taxon>
        <taxon>Euheterodonta</taxon>
        <taxon>Imparidentia</taxon>
        <taxon>Neoheterodontei</taxon>
        <taxon>Myida</taxon>
        <taxon>Dreissenoidea</taxon>
        <taxon>Dreissenidae</taxon>
        <taxon>Dreissena</taxon>
    </lineage>
</organism>
<dbReference type="EMBL" id="JAIWYP010000012">
    <property type="protein sequence ID" value="KAH3725042.1"/>
    <property type="molecule type" value="Genomic_DNA"/>
</dbReference>
<reference evidence="1" key="2">
    <citation type="submission" date="2020-11" db="EMBL/GenBank/DDBJ databases">
        <authorList>
            <person name="McCartney M.A."/>
            <person name="Auch B."/>
            <person name="Kono T."/>
            <person name="Mallez S."/>
            <person name="Becker A."/>
            <person name="Gohl D.M."/>
            <person name="Silverstein K.A.T."/>
            <person name="Koren S."/>
            <person name="Bechman K.B."/>
            <person name="Herman A."/>
            <person name="Abrahante J.E."/>
            <person name="Garbe J."/>
        </authorList>
    </citation>
    <scope>NUCLEOTIDE SEQUENCE</scope>
    <source>
        <strain evidence="1">Duluth1</strain>
        <tissue evidence="1">Whole animal</tissue>
    </source>
</reference>
<evidence type="ECO:0000313" key="2">
    <source>
        <dbReference type="Proteomes" id="UP000828390"/>
    </source>
</evidence>
<comment type="caution">
    <text evidence="1">The sequence shown here is derived from an EMBL/GenBank/DDBJ whole genome shotgun (WGS) entry which is preliminary data.</text>
</comment>
<reference evidence="1" key="1">
    <citation type="journal article" date="2019" name="bioRxiv">
        <title>The Genome of the Zebra Mussel, Dreissena polymorpha: A Resource for Invasive Species Research.</title>
        <authorList>
            <person name="McCartney M.A."/>
            <person name="Auch B."/>
            <person name="Kono T."/>
            <person name="Mallez S."/>
            <person name="Zhang Y."/>
            <person name="Obille A."/>
            <person name="Becker A."/>
            <person name="Abrahante J.E."/>
            <person name="Garbe J."/>
            <person name="Badalamenti J.P."/>
            <person name="Herman A."/>
            <person name="Mangelson H."/>
            <person name="Liachko I."/>
            <person name="Sullivan S."/>
            <person name="Sone E.D."/>
            <person name="Koren S."/>
            <person name="Silverstein K.A.T."/>
            <person name="Beckman K.B."/>
            <person name="Gohl D.M."/>
        </authorList>
    </citation>
    <scope>NUCLEOTIDE SEQUENCE</scope>
    <source>
        <strain evidence="1">Duluth1</strain>
        <tissue evidence="1">Whole animal</tissue>
    </source>
</reference>
<dbReference type="AlphaFoldDB" id="A0A9D4CHK6"/>
<gene>
    <name evidence="1" type="ORF">DPMN_050871</name>
</gene>